<dbReference type="VEuPathDB" id="VectorBase:HLOH_062980"/>
<evidence type="ECO:0000313" key="3">
    <source>
        <dbReference type="EMBL" id="KAH9383791.1"/>
    </source>
</evidence>
<evidence type="ECO:0000259" key="2">
    <source>
        <dbReference type="Pfam" id="PF24181"/>
    </source>
</evidence>
<dbReference type="Proteomes" id="UP000821853">
    <property type="component" value="Unassembled WGS sequence"/>
</dbReference>
<organism evidence="3 4">
    <name type="scientific">Haemaphysalis longicornis</name>
    <name type="common">Bush tick</name>
    <dbReference type="NCBI Taxonomy" id="44386"/>
    <lineage>
        <taxon>Eukaryota</taxon>
        <taxon>Metazoa</taxon>
        <taxon>Ecdysozoa</taxon>
        <taxon>Arthropoda</taxon>
        <taxon>Chelicerata</taxon>
        <taxon>Arachnida</taxon>
        <taxon>Acari</taxon>
        <taxon>Parasitiformes</taxon>
        <taxon>Ixodida</taxon>
        <taxon>Ixodoidea</taxon>
        <taxon>Ixodidae</taxon>
        <taxon>Haemaphysalinae</taxon>
        <taxon>Haemaphysalis</taxon>
    </lineage>
</organism>
<reference evidence="3 4" key="1">
    <citation type="journal article" date="2020" name="Cell">
        <title>Large-Scale Comparative Analyses of Tick Genomes Elucidate Their Genetic Diversity and Vector Capacities.</title>
        <authorList>
            <consortium name="Tick Genome and Microbiome Consortium (TIGMIC)"/>
            <person name="Jia N."/>
            <person name="Wang J."/>
            <person name="Shi W."/>
            <person name="Du L."/>
            <person name="Sun Y."/>
            <person name="Zhan W."/>
            <person name="Jiang J.F."/>
            <person name="Wang Q."/>
            <person name="Zhang B."/>
            <person name="Ji P."/>
            <person name="Bell-Sakyi L."/>
            <person name="Cui X.M."/>
            <person name="Yuan T.T."/>
            <person name="Jiang B.G."/>
            <person name="Yang W.F."/>
            <person name="Lam T.T."/>
            <person name="Chang Q.C."/>
            <person name="Ding S.J."/>
            <person name="Wang X.J."/>
            <person name="Zhu J.G."/>
            <person name="Ruan X.D."/>
            <person name="Zhao L."/>
            <person name="Wei J.T."/>
            <person name="Ye R.Z."/>
            <person name="Que T.C."/>
            <person name="Du C.H."/>
            <person name="Zhou Y.H."/>
            <person name="Cheng J.X."/>
            <person name="Dai P.F."/>
            <person name="Guo W.B."/>
            <person name="Han X.H."/>
            <person name="Huang E.J."/>
            <person name="Li L.F."/>
            <person name="Wei W."/>
            <person name="Gao Y.C."/>
            <person name="Liu J.Z."/>
            <person name="Shao H.Z."/>
            <person name="Wang X."/>
            <person name="Wang C.C."/>
            <person name="Yang T.C."/>
            <person name="Huo Q.B."/>
            <person name="Li W."/>
            <person name="Chen H.Y."/>
            <person name="Chen S.E."/>
            <person name="Zhou L.G."/>
            <person name="Ni X.B."/>
            <person name="Tian J.H."/>
            <person name="Sheng Y."/>
            <person name="Liu T."/>
            <person name="Pan Y.S."/>
            <person name="Xia L.Y."/>
            <person name="Li J."/>
            <person name="Zhao F."/>
            <person name="Cao W.C."/>
        </authorList>
    </citation>
    <scope>NUCLEOTIDE SEQUENCE [LARGE SCALE GENOMIC DNA]</scope>
    <source>
        <strain evidence="3">HaeL-2018</strain>
    </source>
</reference>
<evidence type="ECO:0000313" key="4">
    <source>
        <dbReference type="Proteomes" id="UP000821853"/>
    </source>
</evidence>
<dbReference type="Pfam" id="PF24181">
    <property type="entry name" value="TPR_TTI1_C"/>
    <property type="match status" value="1"/>
</dbReference>
<evidence type="ECO:0000259" key="1">
    <source>
        <dbReference type="Pfam" id="PF24173"/>
    </source>
</evidence>
<dbReference type="InterPro" id="IPR016024">
    <property type="entry name" value="ARM-type_fold"/>
</dbReference>
<dbReference type="SUPFAM" id="SSF48371">
    <property type="entry name" value="ARM repeat"/>
    <property type="match status" value="1"/>
</dbReference>
<dbReference type="Pfam" id="PF24173">
    <property type="entry name" value="TPR_TTI1_N"/>
    <property type="match status" value="1"/>
</dbReference>
<gene>
    <name evidence="3" type="ORF">HPB48_025561</name>
</gene>
<dbReference type="GO" id="GO:0005737">
    <property type="term" value="C:cytoplasm"/>
    <property type="evidence" value="ECO:0007669"/>
    <property type="project" value="TreeGrafter"/>
</dbReference>
<keyword evidence="4" id="KW-1185">Reference proteome</keyword>
<dbReference type="OrthoDB" id="49511at2759"/>
<protein>
    <submittedName>
        <fullName evidence="3">Uncharacterized protein</fullName>
    </submittedName>
</protein>
<dbReference type="InterPro" id="IPR052587">
    <property type="entry name" value="TELO2-interacting_protein_1"/>
</dbReference>
<accession>A0A9J6GZC8</accession>
<feature type="domain" description="TTI1 C-terminal TPR" evidence="2">
    <location>
        <begin position="560"/>
        <end position="754"/>
    </location>
</feature>
<dbReference type="InterPro" id="IPR057566">
    <property type="entry name" value="TPR_TTI1_N"/>
</dbReference>
<feature type="domain" description="TTI1 N-terminal TPR" evidence="1">
    <location>
        <begin position="5"/>
        <end position="278"/>
    </location>
</feature>
<dbReference type="InterPro" id="IPR057567">
    <property type="entry name" value="TPR_TTI1_C"/>
</dbReference>
<dbReference type="AlphaFoldDB" id="A0A9J6GZC8"/>
<sequence length="779" mass="87493">MFFRSDALLIETIQSIRFVLDKVCVNNERLFSDIFLNLLFIVSTVKESLQVSSTSEELKLAFCNCLRSLVNSALPCVLLQAFDGDFRLCLSHAVTILLLLSEKERNRKLQIASMECLSALACQTINDIFKSTTLYEKVGNAFAGFFPGISIALTRVILDAENRSQKTIVAALRTWAWIIHVVLGDTYLECLSSTPELDKQSPSSKVPIVHRNDDWVRSTGERLAILVDKVLPSLTKGEEPSKLAALEWARVLLLQCSRSLETLTPSVLQMVLSLSADDSEKVSTQSRSLLDEVANHMLVLDSLSLIEILEEDFHRTLSKCPRILRTGSESEKLTLVKLLSGYLRIFRDKVAKILMSPAVSQRLLGVLFLLTEFETSNTNLLSEQASPLDYSFAADPAVSFYNNQFKHFTDMNIFREFTIICALLGTYGDVVMLVDILRHKIQESATCRKQAILVLGKILRSRGVDRDSGRLEPEQSDLVRSLLEYFVSKSLWDLPLSGSEEFGDTVSATQQPSLQFLPLDKINSNILQSCLLLEGVAVLAQVLSALDFCHKDNALPFLRVLASIVVYLNTWFPAAPKKDTPGGDGPTKEKEERTFVQFVEEFHRCKRLSVDFEIPDEELESSDVAENDDACSMETDEKPPVPGHVKLLVQILRRCIHLQSSSDIFIQTVVLTIISHAVVPLSCCEDELLPVVHLLWKPLVARFQKDDCNLCIKAFEALMALAETAKEFIRQRTLQDVWPRLGAFLQEPAHHQVKVVVTSNMQSPPKRTIRVNFPTSFRL</sequence>
<dbReference type="PANTHER" id="PTHR18460:SF3">
    <property type="entry name" value="TELO2-INTERACTING PROTEIN 1 HOMOLOG"/>
    <property type="match status" value="1"/>
</dbReference>
<dbReference type="PANTHER" id="PTHR18460">
    <property type="entry name" value="TEL2 INTERACTING PROTEIN 1 TTI1 FAMILY MEMBER"/>
    <property type="match status" value="1"/>
</dbReference>
<dbReference type="OMA" id="DPIACCL"/>
<comment type="caution">
    <text evidence="3">The sequence shown here is derived from an EMBL/GenBank/DDBJ whole genome shotgun (WGS) entry which is preliminary data.</text>
</comment>
<proteinExistence type="predicted"/>
<dbReference type="EMBL" id="JABSTR010001252">
    <property type="protein sequence ID" value="KAH9383791.1"/>
    <property type="molecule type" value="Genomic_DNA"/>
</dbReference>
<dbReference type="Pfam" id="PF24176">
    <property type="entry name" value="TPR_TTI1_2nd"/>
    <property type="match status" value="1"/>
</dbReference>
<name>A0A9J6GZC8_HAELO</name>